<keyword evidence="3" id="KW-0067">ATP-binding</keyword>
<dbReference type="InterPro" id="IPR003439">
    <property type="entry name" value="ABC_transporter-like_ATP-bd"/>
</dbReference>
<dbReference type="EMBL" id="BARW01011399">
    <property type="protein sequence ID" value="GAI73280.1"/>
    <property type="molecule type" value="Genomic_DNA"/>
</dbReference>
<dbReference type="InterPro" id="IPR027417">
    <property type="entry name" value="P-loop_NTPase"/>
</dbReference>
<reference evidence="5" key="1">
    <citation type="journal article" date="2014" name="Front. Microbiol.">
        <title>High frequency of phylogenetically diverse reductive dehalogenase-homologous genes in deep subseafloor sedimentary metagenomes.</title>
        <authorList>
            <person name="Kawai M."/>
            <person name="Futagami T."/>
            <person name="Toyoda A."/>
            <person name="Takaki Y."/>
            <person name="Nishi S."/>
            <person name="Hori S."/>
            <person name="Arai W."/>
            <person name="Tsubouchi T."/>
            <person name="Morono Y."/>
            <person name="Uchiyama I."/>
            <person name="Ito T."/>
            <person name="Fujiyama A."/>
            <person name="Inagaki F."/>
            <person name="Takami H."/>
        </authorList>
    </citation>
    <scope>NUCLEOTIDE SEQUENCE</scope>
    <source>
        <strain evidence="5">Expedition CK06-06</strain>
    </source>
</reference>
<evidence type="ECO:0000256" key="3">
    <source>
        <dbReference type="ARBA" id="ARBA00022840"/>
    </source>
</evidence>
<dbReference type="SUPFAM" id="SSF52540">
    <property type="entry name" value="P-loop containing nucleoside triphosphate hydrolases"/>
    <property type="match status" value="1"/>
</dbReference>
<dbReference type="PANTHER" id="PTHR45772">
    <property type="entry name" value="CONSERVED COMPONENT OF ABC TRANSPORTER FOR NATURAL AMINO ACIDS-RELATED"/>
    <property type="match status" value="1"/>
</dbReference>
<name>X1SCX7_9ZZZZ</name>
<dbReference type="GO" id="GO:0016887">
    <property type="term" value="F:ATP hydrolysis activity"/>
    <property type="evidence" value="ECO:0007669"/>
    <property type="project" value="InterPro"/>
</dbReference>
<proteinExistence type="predicted"/>
<dbReference type="AlphaFoldDB" id="X1SCX7"/>
<feature type="domain" description="ABC transporter" evidence="4">
    <location>
        <begin position="9"/>
        <end position="86"/>
    </location>
</feature>
<accession>X1SCX7</accession>
<evidence type="ECO:0000256" key="2">
    <source>
        <dbReference type="ARBA" id="ARBA00022741"/>
    </source>
</evidence>
<keyword evidence="2" id="KW-0547">Nucleotide-binding</keyword>
<dbReference type="InterPro" id="IPR051120">
    <property type="entry name" value="ABC_AA/LPS_Transport"/>
</dbReference>
<evidence type="ECO:0000259" key="4">
    <source>
        <dbReference type="Pfam" id="PF00005"/>
    </source>
</evidence>
<sequence>MSVLENLMLVPGNQVGEQIWSSWLLPWRVRRQEQDIEVQALEVLRFVNLLDLKDEYACNLSSGQKKLLELARTLMAKPHLVLLDEPGAGVNPTLMKQLVEDIRKSCYEKGVTFLV</sequence>
<dbReference type="GO" id="GO:0005524">
    <property type="term" value="F:ATP binding"/>
    <property type="evidence" value="ECO:0007669"/>
    <property type="project" value="UniProtKB-KW"/>
</dbReference>
<dbReference type="PANTHER" id="PTHR45772:SF9">
    <property type="entry name" value="CONSERVED COMPONENT OF ABC TRANSPORTER FOR NATURAL AMINO ACIDS"/>
    <property type="match status" value="1"/>
</dbReference>
<comment type="caution">
    <text evidence="5">The sequence shown here is derived from an EMBL/GenBank/DDBJ whole genome shotgun (WGS) entry which is preliminary data.</text>
</comment>
<dbReference type="Gene3D" id="3.40.50.300">
    <property type="entry name" value="P-loop containing nucleotide triphosphate hydrolases"/>
    <property type="match status" value="1"/>
</dbReference>
<evidence type="ECO:0000256" key="1">
    <source>
        <dbReference type="ARBA" id="ARBA00022448"/>
    </source>
</evidence>
<organism evidence="5">
    <name type="scientific">marine sediment metagenome</name>
    <dbReference type="NCBI Taxonomy" id="412755"/>
    <lineage>
        <taxon>unclassified sequences</taxon>
        <taxon>metagenomes</taxon>
        <taxon>ecological metagenomes</taxon>
    </lineage>
</organism>
<dbReference type="Pfam" id="PF00005">
    <property type="entry name" value="ABC_tran"/>
    <property type="match status" value="1"/>
</dbReference>
<gene>
    <name evidence="5" type="ORF">S12H4_21998</name>
</gene>
<protein>
    <recommendedName>
        <fullName evidence="4">ABC transporter domain-containing protein</fullName>
    </recommendedName>
</protein>
<feature type="non-terminal residue" evidence="5">
    <location>
        <position position="115"/>
    </location>
</feature>
<keyword evidence="1" id="KW-0813">Transport</keyword>
<evidence type="ECO:0000313" key="5">
    <source>
        <dbReference type="EMBL" id="GAI73280.1"/>
    </source>
</evidence>
<dbReference type="GO" id="GO:0005886">
    <property type="term" value="C:plasma membrane"/>
    <property type="evidence" value="ECO:0007669"/>
    <property type="project" value="TreeGrafter"/>
</dbReference>